<proteinExistence type="predicted"/>
<keyword evidence="1" id="KW-0472">Membrane</keyword>
<feature type="transmembrane region" description="Helical" evidence="1">
    <location>
        <begin position="64"/>
        <end position="85"/>
    </location>
</feature>
<evidence type="ECO:0000313" key="2">
    <source>
        <dbReference type="EMBL" id="VAX41234.1"/>
    </source>
</evidence>
<keyword evidence="1" id="KW-1133">Transmembrane helix</keyword>
<reference evidence="2" key="1">
    <citation type="submission" date="2018-06" db="EMBL/GenBank/DDBJ databases">
        <authorList>
            <person name="Zhirakovskaya E."/>
        </authorList>
    </citation>
    <scope>NUCLEOTIDE SEQUENCE</scope>
</reference>
<feature type="transmembrane region" description="Helical" evidence="1">
    <location>
        <begin position="128"/>
        <end position="149"/>
    </location>
</feature>
<feature type="non-terminal residue" evidence="2">
    <location>
        <position position="173"/>
    </location>
</feature>
<dbReference type="EMBL" id="UOGK01000508">
    <property type="protein sequence ID" value="VAX41234.1"/>
    <property type="molecule type" value="Genomic_DNA"/>
</dbReference>
<organism evidence="2">
    <name type="scientific">hydrothermal vent metagenome</name>
    <dbReference type="NCBI Taxonomy" id="652676"/>
    <lineage>
        <taxon>unclassified sequences</taxon>
        <taxon>metagenomes</taxon>
        <taxon>ecological metagenomes</taxon>
    </lineage>
</organism>
<name>A0A3B1DXV7_9ZZZZ</name>
<feature type="transmembrane region" description="Helical" evidence="1">
    <location>
        <begin position="97"/>
        <end position="116"/>
    </location>
</feature>
<feature type="transmembrane region" description="Helical" evidence="1">
    <location>
        <begin position="20"/>
        <end position="44"/>
    </location>
</feature>
<dbReference type="AlphaFoldDB" id="A0A3B1DXV7"/>
<gene>
    <name evidence="2" type="ORF">MNBD_PLANCTO03-956</name>
</gene>
<keyword evidence="1" id="KW-0812">Transmembrane</keyword>
<accession>A0A3B1DXV7</accession>
<sequence>MTPTPSTPPLPTRSTTGRVLRLLFQGAGFVIGLALLGWCVRVALSPENREQLAKLSEASLGQVAALLGLSATTLLLNGVFFWITLRPVKRVPLVDHVAINALCTFLAFLPFKIGALTRVAINNRRDGVPILTIGAWYGCMFAVMLAAYLPAMGASMWRGGVDGLWWVACLGGV</sequence>
<protein>
    <submittedName>
        <fullName evidence="2">Uncharacterized protein</fullName>
    </submittedName>
</protein>
<evidence type="ECO:0000256" key="1">
    <source>
        <dbReference type="SAM" id="Phobius"/>
    </source>
</evidence>